<dbReference type="PANTHER" id="PTHR30273:SF2">
    <property type="entry name" value="PROTEIN FECR"/>
    <property type="match status" value="1"/>
</dbReference>
<reference evidence="5" key="1">
    <citation type="submission" date="2016-10" db="EMBL/GenBank/DDBJ databases">
        <authorList>
            <person name="Varghese N."/>
            <person name="Submissions S."/>
        </authorList>
    </citation>
    <scope>NUCLEOTIDE SEQUENCE [LARGE SCALE GENOMIC DNA]</scope>
    <source>
        <strain evidence="5">DSM 19110</strain>
    </source>
</reference>
<evidence type="ECO:0000313" key="4">
    <source>
        <dbReference type="EMBL" id="SDN31420.1"/>
    </source>
</evidence>
<name>A0A1H0ACY0_9SPHI</name>
<sequence>MQQMRKEEINNSLQVSDLISDYLVAQLTEQRLQLLLAWIEEDQENRNVFERICDEKNLNAANLSFKVYNSDLALQKVKNELRRTNTISPVRKLQKWVAGVAAIIALIGFAVYFFKTPANLKKDQVITTLSAREIKPGKNVAILSFADGKKIRLSDVQSGLVMDASQVKYNDGSPVSALNGTKLLTITTPRGGTYQVRLSDGTRVWLNAASSLTYLPALMVNGERRVKLLGEAYFEVTKDKAHPFVVESAGQQVTVLGTHFNINSYQDEQDTKTTLVEGSIKVNGVFLKPSQQSVMTGHTNRLEVKEVDPSLAVAWKDGKFRCRREKLESLLRKVGRWYDVDIVYENEAAKQQTFSGTLSKADNFEKVLKRIALTGEANFKVEGRSVIVTR</sequence>
<gene>
    <name evidence="4" type="ORF">SAMN05421820_10762</name>
</gene>
<evidence type="ECO:0000256" key="1">
    <source>
        <dbReference type="SAM" id="Phobius"/>
    </source>
</evidence>
<organism evidence="4 5">
    <name type="scientific">Pedobacter steynii</name>
    <dbReference type="NCBI Taxonomy" id="430522"/>
    <lineage>
        <taxon>Bacteria</taxon>
        <taxon>Pseudomonadati</taxon>
        <taxon>Bacteroidota</taxon>
        <taxon>Sphingobacteriia</taxon>
        <taxon>Sphingobacteriales</taxon>
        <taxon>Sphingobacteriaceae</taxon>
        <taxon>Pedobacter</taxon>
    </lineage>
</organism>
<dbReference type="Pfam" id="PF16344">
    <property type="entry name" value="FecR_C"/>
    <property type="match status" value="1"/>
</dbReference>
<feature type="transmembrane region" description="Helical" evidence="1">
    <location>
        <begin position="96"/>
        <end position="114"/>
    </location>
</feature>
<dbReference type="OrthoDB" id="1099963at2"/>
<keyword evidence="1" id="KW-0472">Membrane</keyword>
<dbReference type="InterPro" id="IPR006860">
    <property type="entry name" value="FecR"/>
</dbReference>
<dbReference type="GO" id="GO:0016989">
    <property type="term" value="F:sigma factor antagonist activity"/>
    <property type="evidence" value="ECO:0007669"/>
    <property type="project" value="TreeGrafter"/>
</dbReference>
<dbReference type="Gene3D" id="3.55.50.30">
    <property type="match status" value="1"/>
</dbReference>
<dbReference type="Pfam" id="PF04773">
    <property type="entry name" value="FecR"/>
    <property type="match status" value="1"/>
</dbReference>
<dbReference type="EMBL" id="FNGY01000007">
    <property type="protein sequence ID" value="SDN31420.1"/>
    <property type="molecule type" value="Genomic_DNA"/>
</dbReference>
<keyword evidence="5" id="KW-1185">Reference proteome</keyword>
<accession>A0A1H0ACY0</accession>
<proteinExistence type="predicted"/>
<feature type="domain" description="Protein FecR C-terminal" evidence="3">
    <location>
        <begin position="320"/>
        <end position="388"/>
    </location>
</feature>
<evidence type="ECO:0000313" key="5">
    <source>
        <dbReference type="Proteomes" id="UP000183200"/>
    </source>
</evidence>
<evidence type="ECO:0000259" key="3">
    <source>
        <dbReference type="Pfam" id="PF16344"/>
    </source>
</evidence>
<keyword evidence="1" id="KW-1133">Transmembrane helix</keyword>
<dbReference type="Gene3D" id="2.60.120.1440">
    <property type="match status" value="1"/>
</dbReference>
<evidence type="ECO:0000259" key="2">
    <source>
        <dbReference type="Pfam" id="PF04773"/>
    </source>
</evidence>
<dbReference type="AlphaFoldDB" id="A0A1H0ACY0"/>
<dbReference type="InterPro" id="IPR032508">
    <property type="entry name" value="FecR_C"/>
</dbReference>
<keyword evidence="1" id="KW-0812">Transmembrane</keyword>
<dbReference type="PANTHER" id="PTHR30273">
    <property type="entry name" value="PERIPLASMIC SIGNAL SENSOR AND SIGMA FACTOR ACTIVATOR FECR-RELATED"/>
    <property type="match status" value="1"/>
</dbReference>
<protein>
    <submittedName>
        <fullName evidence="4">FecR protein</fullName>
    </submittedName>
</protein>
<dbReference type="Proteomes" id="UP000183200">
    <property type="component" value="Unassembled WGS sequence"/>
</dbReference>
<dbReference type="InterPro" id="IPR012373">
    <property type="entry name" value="Ferrdict_sens_TM"/>
</dbReference>
<feature type="domain" description="FecR protein" evidence="2">
    <location>
        <begin position="185"/>
        <end position="281"/>
    </location>
</feature>